<dbReference type="GO" id="GO:0009252">
    <property type="term" value="P:peptidoglycan biosynthetic process"/>
    <property type="evidence" value="ECO:0007669"/>
    <property type="project" value="TreeGrafter"/>
</dbReference>
<dbReference type="AlphaFoldDB" id="A0A512B4V0"/>
<evidence type="ECO:0000256" key="4">
    <source>
        <dbReference type="ARBA" id="ARBA00022676"/>
    </source>
</evidence>
<dbReference type="Gene3D" id="3.40.710.10">
    <property type="entry name" value="DD-peptidase/beta-lactamase superfamily"/>
    <property type="match status" value="1"/>
</dbReference>
<evidence type="ECO:0000256" key="3">
    <source>
        <dbReference type="ARBA" id="ARBA00022670"/>
    </source>
</evidence>
<evidence type="ECO:0000256" key="8">
    <source>
        <dbReference type="ARBA" id="ARBA00049902"/>
    </source>
</evidence>
<keyword evidence="5 10" id="KW-0808">Transferase</keyword>
<dbReference type="InterPro" id="IPR012338">
    <property type="entry name" value="Beta-lactam/transpept-like"/>
</dbReference>
<proteinExistence type="predicted"/>
<dbReference type="PANTHER" id="PTHR32282">
    <property type="entry name" value="BINDING PROTEIN TRANSPEPTIDASE, PUTATIVE-RELATED"/>
    <property type="match status" value="1"/>
</dbReference>
<keyword evidence="3" id="KW-0645">Protease</keyword>
<dbReference type="InterPro" id="IPR001264">
    <property type="entry name" value="Glyco_trans_51"/>
</dbReference>
<dbReference type="EC" id="2.4.99.28" evidence="7"/>
<dbReference type="Proteomes" id="UP000321532">
    <property type="component" value="Unassembled WGS sequence"/>
</dbReference>
<evidence type="ECO:0000256" key="6">
    <source>
        <dbReference type="ARBA" id="ARBA00023268"/>
    </source>
</evidence>
<dbReference type="Pfam" id="PF00912">
    <property type="entry name" value="Transgly"/>
    <property type="match status" value="1"/>
</dbReference>
<keyword evidence="6" id="KW-0511">Multifunctional enzyme</keyword>
<dbReference type="SUPFAM" id="SSF53955">
    <property type="entry name" value="Lysozyme-like"/>
    <property type="match status" value="1"/>
</dbReference>
<reference evidence="10 11" key="1">
    <citation type="submission" date="2019-07" db="EMBL/GenBank/DDBJ databases">
        <title>Whole genome shotgun sequence of Adhaeribacter aerolatus NBRC 106133.</title>
        <authorList>
            <person name="Hosoyama A."/>
            <person name="Uohara A."/>
            <person name="Ohji S."/>
            <person name="Ichikawa N."/>
        </authorList>
    </citation>
    <scope>NUCLEOTIDE SEQUENCE [LARGE SCALE GENOMIC DNA]</scope>
    <source>
        <strain evidence="10 11">NBRC 106133</strain>
    </source>
</reference>
<feature type="domain" description="Glycosyl transferase family 51" evidence="9">
    <location>
        <begin position="117"/>
        <end position="324"/>
    </location>
</feature>
<evidence type="ECO:0000256" key="1">
    <source>
        <dbReference type="ARBA" id="ARBA00004752"/>
    </source>
</evidence>
<keyword evidence="3" id="KW-0378">Hydrolase</keyword>
<dbReference type="GO" id="GO:0004180">
    <property type="term" value="F:carboxypeptidase activity"/>
    <property type="evidence" value="ECO:0007669"/>
    <property type="project" value="UniProtKB-KW"/>
</dbReference>
<dbReference type="PANTHER" id="PTHR32282:SF24">
    <property type="entry name" value="GLYCOSYL TRANSFERASE FAMILY 51 DOMAIN-CONTAINING PROTEIN"/>
    <property type="match status" value="1"/>
</dbReference>
<comment type="catalytic activity">
    <reaction evidence="8">
        <text>[GlcNAc-(1-&gt;4)-Mur2Ac(oyl-L-Ala-gamma-D-Glu-L-Lys-D-Ala-D-Ala)](n)-di-trans,octa-cis-undecaprenyl diphosphate + beta-D-GlcNAc-(1-&gt;4)-Mur2Ac(oyl-L-Ala-gamma-D-Glu-L-Lys-D-Ala-D-Ala)-di-trans,octa-cis-undecaprenyl diphosphate = [GlcNAc-(1-&gt;4)-Mur2Ac(oyl-L-Ala-gamma-D-Glu-L-Lys-D-Ala-D-Ala)](n+1)-di-trans,octa-cis-undecaprenyl diphosphate + di-trans,octa-cis-undecaprenyl diphosphate + H(+)</text>
        <dbReference type="Rhea" id="RHEA:23708"/>
        <dbReference type="Rhea" id="RHEA-COMP:9602"/>
        <dbReference type="Rhea" id="RHEA-COMP:9603"/>
        <dbReference type="ChEBI" id="CHEBI:15378"/>
        <dbReference type="ChEBI" id="CHEBI:58405"/>
        <dbReference type="ChEBI" id="CHEBI:60033"/>
        <dbReference type="ChEBI" id="CHEBI:78435"/>
        <dbReference type="EC" id="2.4.99.28"/>
    </reaction>
</comment>
<evidence type="ECO:0000256" key="2">
    <source>
        <dbReference type="ARBA" id="ARBA00022645"/>
    </source>
</evidence>
<dbReference type="GO" id="GO:0030288">
    <property type="term" value="C:outer membrane-bounded periplasmic space"/>
    <property type="evidence" value="ECO:0007669"/>
    <property type="project" value="TreeGrafter"/>
</dbReference>
<name>A0A512B4V0_9BACT</name>
<comment type="caution">
    <text evidence="10">The sequence shown here is derived from an EMBL/GenBank/DDBJ whole genome shotgun (WGS) entry which is preliminary data.</text>
</comment>
<evidence type="ECO:0000256" key="5">
    <source>
        <dbReference type="ARBA" id="ARBA00022679"/>
    </source>
</evidence>
<keyword evidence="4" id="KW-0328">Glycosyltransferase</keyword>
<evidence type="ECO:0000313" key="10">
    <source>
        <dbReference type="EMBL" id="GEO06980.1"/>
    </source>
</evidence>
<protein>
    <recommendedName>
        <fullName evidence="7">peptidoglycan glycosyltransferase</fullName>
        <ecNumber evidence="7">2.4.99.28</ecNumber>
    </recommendedName>
</protein>
<comment type="pathway">
    <text evidence="1">Cell wall biogenesis; peptidoglycan biosynthesis.</text>
</comment>
<accession>A0A512B4V0</accession>
<gene>
    <name evidence="10" type="ORF">AAE02nite_46440</name>
</gene>
<keyword evidence="2" id="KW-0121">Carboxypeptidase</keyword>
<dbReference type="InterPro" id="IPR023346">
    <property type="entry name" value="Lysozyme-like_dom_sf"/>
</dbReference>
<dbReference type="EMBL" id="BJYS01000048">
    <property type="protein sequence ID" value="GEO06980.1"/>
    <property type="molecule type" value="Genomic_DNA"/>
</dbReference>
<dbReference type="GO" id="GO:0006508">
    <property type="term" value="P:proteolysis"/>
    <property type="evidence" value="ECO:0007669"/>
    <property type="project" value="UniProtKB-KW"/>
</dbReference>
<dbReference type="InterPro" id="IPR036950">
    <property type="entry name" value="PBP_transglycosylase"/>
</dbReference>
<organism evidence="10 11">
    <name type="scientific">Adhaeribacter aerolatus</name>
    <dbReference type="NCBI Taxonomy" id="670289"/>
    <lineage>
        <taxon>Bacteria</taxon>
        <taxon>Pseudomonadati</taxon>
        <taxon>Bacteroidota</taxon>
        <taxon>Cytophagia</taxon>
        <taxon>Cytophagales</taxon>
        <taxon>Hymenobacteraceae</taxon>
        <taxon>Adhaeribacter</taxon>
    </lineage>
</organism>
<evidence type="ECO:0000259" key="9">
    <source>
        <dbReference type="Pfam" id="PF00912"/>
    </source>
</evidence>
<dbReference type="SUPFAM" id="SSF56601">
    <property type="entry name" value="beta-lactamase/transpeptidase-like"/>
    <property type="match status" value="1"/>
</dbReference>
<dbReference type="InterPro" id="IPR050396">
    <property type="entry name" value="Glycosyltr_51/Transpeptidase"/>
</dbReference>
<keyword evidence="11" id="KW-1185">Reference proteome</keyword>
<evidence type="ECO:0000313" key="11">
    <source>
        <dbReference type="Proteomes" id="UP000321532"/>
    </source>
</evidence>
<evidence type="ECO:0000256" key="7">
    <source>
        <dbReference type="ARBA" id="ARBA00044770"/>
    </source>
</evidence>
<dbReference type="Gene3D" id="1.10.3810.10">
    <property type="entry name" value="Biosynthetic peptidoglycan transglycosylase-like"/>
    <property type="match status" value="1"/>
</dbReference>
<sequence length="994" mass="112556">MAVLAAVAYEMQTSKIQARKISDYAANLRYNLKAGPSDTIVYPASGPYDQRLGYSKLPQLLARLQARGMAIQYQTRFSPDLVEYISQGFFTPYREKHQAGLNIMDCRGESVYQSLYPRRVFTRFEAVSPLIIQSLLFVENRKLLDTTKVYMNPSVDWVRFGRAIVHEGAQVIGLDYKRMGGSTLATQIEKYRHSPGGITADHHGKLQQMISASVRIYQHGPETLPARQGLVLTYLNSVPLSAAPGYGEVHGLGDGLWVWLGADFEQVNRLLHLPDPQGDTLLAQGLALRQVISLIIAQRRPYYFLGTDGRAELSARTESYLRLMANNGYIRAELRDAALSQEVTFRDFNKDAPEAPKETDKGILMVRTYLSELLGTTLYDLDRMDVTASTTLHQELQEQVSAYLNQLSNPEFARNSGILGERMLTSEQTRQVRYSFTLFQSTPQGNLVRVHTDNTDQPFDINEGSKLELGSTAKLRVFVHYLDVVAEIYKRYANQPPKALRQALAEPQDNLSRWALAYLLRAEEKSLPAILRAATERRYAASPREVFFTGGGLHTFHNFRGEGNRSNPTVREALLKSINLPFIRLMRDLVRYSTYHTTGSPVALLRNDHDPRRREYLTRFADREGKKFLLRFWRKYKDRLEEERINLFLSGLRQHSVRLAAVHRYLYPETDSVSFSKFLRQRLPQEKLMHKRIMELYHRYGPYAYNLPDQGYIAGVHPLELWLLDYLRRHPHAGWTEVVEASQHQRQEVYAWLFRTRFKQARDSRIRIILELDAFEDIQQRWKRLGYPFEHLVPSYATALGSSGDRPAALAELMGIILNKGVHKEKVRIEKLHFAANTPYETIVKSSPVAGEQVIAPEVAAAVLEALSGVVETGTARRLQGGFTKADGSALAMGGKTGTGDNRLITVSASGYRLTSRVVNRTATFVFFLGNSHFGTLTTFVPGREAADFSFTSSLPVQVLRGMAPILEPYLEPDGETQCTTEANVPQVQAGLNY</sequence>
<dbReference type="GO" id="GO:0008955">
    <property type="term" value="F:peptidoglycan glycosyltransferase activity"/>
    <property type="evidence" value="ECO:0007669"/>
    <property type="project" value="UniProtKB-EC"/>
</dbReference>